<accession>A0ABP0NNX6</accession>
<evidence type="ECO:0000313" key="2">
    <source>
        <dbReference type="EMBL" id="CAK9064145.1"/>
    </source>
</evidence>
<feature type="region of interest" description="Disordered" evidence="1">
    <location>
        <begin position="167"/>
        <end position="191"/>
    </location>
</feature>
<proteinExistence type="predicted"/>
<sequence length="607" mass="66736">MADAVAETMAVEEDFQTVPAQIPDPLEDSEGPRCQKCDTPVEADQMVLKHLTKGPRNKVLCKSCHAVQTMMARSCDGMPAGWDTLSHEDSVNFYKAMLEKKGDGPLRFQLLRAEMKACLVHRHMEETKRGFNGEFHPLGYWQQRGYDVTKIEALAESMEHPVLGCQAQAKAKSNKRNKGNEPEEPAEEVPVDQDLVDLVDLESEDEVEVVGGKGLTEKQLAALKKREAAKAAKKASAEAAKNTKVATTLASTALTCLQPVLDRMQKAKKGLKEGDADAATLEQMEEKLSLAETVVSQAQDILKKVGIMIPVVSMHDTTVETSVVQDLANGFSALYQYDKEQLSYVANFELENLKETCVWLVDFYTDSWSKAELLSKAILCLACLRCHFEFGVALDEEAYSGYVKFGDPPGRSIQQKIAAYSQAHGRSVALKRSEVSQCVGYLGTAQQFFRVHENKAFFDVLWPVQQLLSEDKIHPVVVVEDEATGGNVLSTSSSKKMHLWYFTIQSLGDVGRADAWFPLACIPSRDVSLVSGSTSEVGAAVLRHLASQNLSMGVQVCNIRLRLEVKAFLGDYEAIRALLSAKGAAGLRPCALCKNILSKQHGTQVMN</sequence>
<keyword evidence="3" id="KW-1185">Reference proteome</keyword>
<evidence type="ECO:0000256" key="1">
    <source>
        <dbReference type="SAM" id="MobiDB-lite"/>
    </source>
</evidence>
<reference evidence="2 3" key="1">
    <citation type="submission" date="2024-02" db="EMBL/GenBank/DDBJ databases">
        <authorList>
            <person name="Chen Y."/>
            <person name="Shah S."/>
            <person name="Dougan E. K."/>
            <person name="Thang M."/>
            <person name="Chan C."/>
        </authorList>
    </citation>
    <scope>NUCLEOTIDE SEQUENCE [LARGE SCALE GENOMIC DNA]</scope>
</reference>
<dbReference type="EMBL" id="CAXAMM010029136">
    <property type="protein sequence ID" value="CAK9064145.1"/>
    <property type="molecule type" value="Genomic_DNA"/>
</dbReference>
<evidence type="ECO:0000313" key="3">
    <source>
        <dbReference type="Proteomes" id="UP001642464"/>
    </source>
</evidence>
<name>A0ABP0NNX6_9DINO</name>
<comment type="caution">
    <text evidence="2">The sequence shown here is derived from an EMBL/GenBank/DDBJ whole genome shotgun (WGS) entry which is preliminary data.</text>
</comment>
<protein>
    <submittedName>
        <fullName evidence="2">Uncharacterized protein</fullName>
    </submittedName>
</protein>
<gene>
    <name evidence="2" type="ORF">SCF082_LOCUS33089</name>
</gene>
<feature type="compositionally biased region" description="Acidic residues" evidence="1">
    <location>
        <begin position="182"/>
        <end position="191"/>
    </location>
</feature>
<organism evidence="2 3">
    <name type="scientific">Durusdinium trenchii</name>
    <dbReference type="NCBI Taxonomy" id="1381693"/>
    <lineage>
        <taxon>Eukaryota</taxon>
        <taxon>Sar</taxon>
        <taxon>Alveolata</taxon>
        <taxon>Dinophyceae</taxon>
        <taxon>Suessiales</taxon>
        <taxon>Symbiodiniaceae</taxon>
        <taxon>Durusdinium</taxon>
    </lineage>
</organism>
<dbReference type="Proteomes" id="UP001642464">
    <property type="component" value="Unassembled WGS sequence"/>
</dbReference>